<evidence type="ECO:0000256" key="8">
    <source>
        <dbReference type="ARBA" id="ARBA00022729"/>
    </source>
</evidence>
<protein>
    <recommendedName>
        <fullName evidence="2">non-specific serine/threonine protein kinase</fullName>
        <ecNumber evidence="2">2.7.11.1</ecNumber>
    </recommendedName>
</protein>
<keyword evidence="6" id="KW-0808">Transferase</keyword>
<keyword evidence="17" id="KW-0325">Glycoprotein</keyword>
<keyword evidence="27" id="KW-1185">Reference proteome</keyword>
<keyword evidence="14 22" id="KW-0472">Membrane</keyword>
<comment type="catalytic activity">
    <reaction evidence="19">
        <text>L-seryl-[protein] + ATP = O-phospho-L-seryl-[protein] + ADP + H(+)</text>
        <dbReference type="Rhea" id="RHEA:17989"/>
        <dbReference type="Rhea" id="RHEA-COMP:9863"/>
        <dbReference type="Rhea" id="RHEA-COMP:11604"/>
        <dbReference type="ChEBI" id="CHEBI:15378"/>
        <dbReference type="ChEBI" id="CHEBI:29999"/>
        <dbReference type="ChEBI" id="CHEBI:30616"/>
        <dbReference type="ChEBI" id="CHEBI:83421"/>
        <dbReference type="ChEBI" id="CHEBI:456216"/>
        <dbReference type="EC" id="2.7.11.1"/>
    </reaction>
</comment>
<dbReference type="EC" id="2.7.11.1" evidence="2"/>
<dbReference type="CDD" id="cd00028">
    <property type="entry name" value="B_lectin"/>
    <property type="match status" value="2"/>
</dbReference>
<evidence type="ECO:0000256" key="10">
    <source>
        <dbReference type="ARBA" id="ARBA00022741"/>
    </source>
</evidence>
<dbReference type="SMART" id="SM00220">
    <property type="entry name" value="S_TKc"/>
    <property type="match status" value="1"/>
</dbReference>
<feature type="domain" description="Bulb-type lectin" evidence="25">
    <location>
        <begin position="49"/>
        <end position="174"/>
    </location>
</feature>
<dbReference type="GO" id="GO:0030246">
    <property type="term" value="F:carbohydrate binding"/>
    <property type="evidence" value="ECO:0007669"/>
    <property type="project" value="UniProtKB-KW"/>
</dbReference>
<dbReference type="Proteomes" id="UP001054252">
    <property type="component" value="Unassembled WGS sequence"/>
</dbReference>
<dbReference type="PROSITE" id="PS50927">
    <property type="entry name" value="BULB_LECTIN"/>
    <property type="match status" value="2"/>
</dbReference>
<dbReference type="InterPro" id="IPR036426">
    <property type="entry name" value="Bulb-type_lectin_dom_sf"/>
</dbReference>
<dbReference type="PANTHER" id="PTHR47976:SF30">
    <property type="entry name" value="RECEPTOR-LIKE SERINE_THREONINE-PROTEIN KINASE"/>
    <property type="match status" value="1"/>
</dbReference>
<dbReference type="InterPro" id="IPR011009">
    <property type="entry name" value="Kinase-like_dom_sf"/>
</dbReference>
<comment type="caution">
    <text evidence="26">The sequence shown here is derived from an EMBL/GenBank/DDBJ whole genome shotgun (WGS) entry which is preliminary data.</text>
</comment>
<keyword evidence="16" id="KW-0675">Receptor</keyword>
<dbReference type="PROSITE" id="PS00108">
    <property type="entry name" value="PROTEIN_KINASE_ST"/>
    <property type="match status" value="1"/>
</dbReference>
<feature type="transmembrane region" description="Helical" evidence="22">
    <location>
        <begin position="818"/>
        <end position="841"/>
    </location>
</feature>
<dbReference type="GO" id="GO:0004674">
    <property type="term" value="F:protein serine/threonine kinase activity"/>
    <property type="evidence" value="ECO:0007669"/>
    <property type="project" value="UniProtKB-KW"/>
</dbReference>
<feature type="signal peptide" evidence="23">
    <location>
        <begin position="1"/>
        <end position="31"/>
    </location>
</feature>
<dbReference type="Pfam" id="PF00954">
    <property type="entry name" value="S_locus_glycop"/>
    <property type="match status" value="1"/>
</dbReference>
<evidence type="ECO:0000313" key="27">
    <source>
        <dbReference type="Proteomes" id="UP001054252"/>
    </source>
</evidence>
<dbReference type="Gene3D" id="1.10.510.10">
    <property type="entry name" value="Transferase(Phosphotransferase) domain 1"/>
    <property type="match status" value="1"/>
</dbReference>
<evidence type="ECO:0000256" key="7">
    <source>
        <dbReference type="ARBA" id="ARBA00022692"/>
    </source>
</evidence>
<dbReference type="FunFam" id="1.10.510.10:FF:000248">
    <property type="entry name" value="S-receptor-like kinase 5"/>
    <property type="match status" value="1"/>
</dbReference>
<dbReference type="InterPro" id="IPR001480">
    <property type="entry name" value="Bulb-type_lectin_dom"/>
</dbReference>
<evidence type="ECO:0000256" key="16">
    <source>
        <dbReference type="ARBA" id="ARBA00023170"/>
    </source>
</evidence>
<keyword evidence="9" id="KW-0430">Lectin</keyword>
<evidence type="ECO:0000256" key="6">
    <source>
        <dbReference type="ARBA" id="ARBA00022679"/>
    </source>
</evidence>
<evidence type="ECO:0000256" key="9">
    <source>
        <dbReference type="ARBA" id="ARBA00022734"/>
    </source>
</evidence>
<evidence type="ECO:0000256" key="3">
    <source>
        <dbReference type="ARBA" id="ARBA00022527"/>
    </source>
</evidence>
<dbReference type="Gene3D" id="2.90.10.30">
    <property type="match status" value="2"/>
</dbReference>
<feature type="domain" description="Bulb-type lectin" evidence="25">
    <location>
        <begin position="441"/>
        <end position="565"/>
    </location>
</feature>
<name>A0AAV5KFM5_9ROSI</name>
<dbReference type="EMBL" id="BPVZ01000062">
    <property type="protein sequence ID" value="GKV23383.1"/>
    <property type="molecule type" value="Genomic_DNA"/>
</dbReference>
<keyword evidence="5" id="KW-0597">Phosphoprotein</keyword>
<evidence type="ECO:0000256" key="18">
    <source>
        <dbReference type="ARBA" id="ARBA00047899"/>
    </source>
</evidence>
<dbReference type="Gene3D" id="3.30.200.20">
    <property type="entry name" value="Phosphorylase Kinase, domain 1"/>
    <property type="match status" value="1"/>
</dbReference>
<dbReference type="GO" id="GO:0016020">
    <property type="term" value="C:membrane"/>
    <property type="evidence" value="ECO:0007669"/>
    <property type="project" value="UniProtKB-SubCell"/>
</dbReference>
<gene>
    <name evidence="26" type="ORF">SLEP1_g33118</name>
</gene>
<evidence type="ECO:0000256" key="4">
    <source>
        <dbReference type="ARBA" id="ARBA00022536"/>
    </source>
</evidence>
<keyword evidence="7 22" id="KW-0812">Transmembrane</keyword>
<evidence type="ECO:0000256" key="17">
    <source>
        <dbReference type="ARBA" id="ARBA00023180"/>
    </source>
</evidence>
<evidence type="ECO:0000256" key="13">
    <source>
        <dbReference type="ARBA" id="ARBA00022989"/>
    </source>
</evidence>
<dbReference type="InterPro" id="IPR017441">
    <property type="entry name" value="Protein_kinase_ATP_BS"/>
</dbReference>
<dbReference type="FunFam" id="3.30.200.20:FF:000178">
    <property type="entry name" value="serine/threonine-protein kinase PBS1-like"/>
    <property type="match status" value="1"/>
</dbReference>
<dbReference type="InterPro" id="IPR000719">
    <property type="entry name" value="Prot_kinase_dom"/>
</dbReference>
<evidence type="ECO:0000256" key="19">
    <source>
        <dbReference type="ARBA" id="ARBA00048679"/>
    </source>
</evidence>
<evidence type="ECO:0000256" key="21">
    <source>
        <dbReference type="SAM" id="MobiDB-lite"/>
    </source>
</evidence>
<dbReference type="InterPro" id="IPR051343">
    <property type="entry name" value="G-type_lectin_kinases/EP1-like"/>
</dbReference>
<evidence type="ECO:0000256" key="11">
    <source>
        <dbReference type="ARBA" id="ARBA00022777"/>
    </source>
</evidence>
<keyword evidence="13 22" id="KW-1133">Transmembrane helix</keyword>
<feature type="binding site" evidence="20">
    <location>
        <position position="903"/>
    </location>
    <ligand>
        <name>ATP</name>
        <dbReference type="ChEBI" id="CHEBI:30616"/>
    </ligand>
</feature>
<dbReference type="PROSITE" id="PS50011">
    <property type="entry name" value="PROTEIN_KINASE_DOM"/>
    <property type="match status" value="1"/>
</dbReference>
<evidence type="ECO:0000256" key="20">
    <source>
        <dbReference type="PROSITE-ProRule" id="PRU10141"/>
    </source>
</evidence>
<sequence>MVDAGRRNTLFFPATFLSLFVTSLLLTNGEAFDYPSIVEPPFSQTNVVPTDFSYWESAGVRPILINGSFVCGFHCKFEGTACLFAISIFRSSFGGNSSFSPQMVWSANRNSPIGLWAKLQLSQEGDLTLQDVHGTLVWSTKTAAGKSVSGLKLTHQGNLVLFDRNDETIWQSFEHPTDSLVVGQRLVSGQILVANRSVTNWSEGLYSFSIDDDGYFVAYMESDPAQLYYRSKKSQLRTGQFYAELTNTSFGASLSPGSGFSFIQLGSDGKLRFFGWVEVESNWKEVFNLPENRCDYPLMCGEYGICSAGRCSCPEPDENGTTYFRQLNSSQPELGCSPYIPISCEFPYQQSLLELKNVDCLPRTNYHITDIESCKQGCLNNCSCKYTLFIPDSNSTSLGHCLFGSEVFPFQSADTSYNQSLFLKVQSSIVKPPISYINNISDSSWESEELTLQPFLVNGNFVCGFHCKVDTKNNTCLFAISIFHSDSTPYPNFKMVWSANRNNPVRRGAKLQLSQQGDLRLQNVDGTLVWSTKTAGKSASGLKLTHQGNLMLFDRDNETVWQSFDHPTDSLVLGQRLVSGQKLKANTSATDWTEGLYSFSIDSSGSYFVASVGSDDTLSYYQSFSSELKGETGQYYAEFNDINFGDSKFPGPGVSFIQLGFDGHLRSFGWVESDWKEVYDLFKDRLNRCEYPLACGKYGICSAGSAGGCNCPDPDENGIAHFKWINPDQPDLGCSPYVPISCRSPFHESLLEVKNVYPIAINFLALSFRKDVDGYYNSSVFLKVQSSITGQSSPIAPNPQRNPPSPAHFPQRKKRQNVGVILAITLGATFIGFLISTVFLLQIKKDPKDVEEDYLGHISGTPTRFSYEELKIATNNFSNKLGEGGFGCVFQGTLPCGTQIAVKCLDGFGPVRKSFIAEVETIGSIHHFNLVRLVGFCVEKSRMLLVYEYMCNGSLDQWIFCRDKALALGWQCRRKIILEIANGLAYLHGGCRQKIIHLDIKPQNILLDENFNAKVSDFGLSKLVGRDQSQIVTTMRGTPGYMAPEWLNSVITEKVDVYSFGIVVLEILCGRKNVDRSLPEEDGHLVSLFKRKVEDGQFLDLVDKYNEEMQSNAAEVVEMMKVAAWCLQGEYAKRPSMSIIYNGNWGDGGGVFAIWID</sequence>
<dbReference type="GO" id="GO:0048544">
    <property type="term" value="P:recognition of pollen"/>
    <property type="evidence" value="ECO:0007669"/>
    <property type="project" value="InterPro"/>
</dbReference>
<evidence type="ECO:0000256" key="15">
    <source>
        <dbReference type="ARBA" id="ARBA00023157"/>
    </source>
</evidence>
<evidence type="ECO:0000313" key="26">
    <source>
        <dbReference type="EMBL" id="GKV23383.1"/>
    </source>
</evidence>
<dbReference type="Pfam" id="PF00069">
    <property type="entry name" value="Pkinase"/>
    <property type="match status" value="1"/>
</dbReference>
<evidence type="ECO:0000256" key="1">
    <source>
        <dbReference type="ARBA" id="ARBA00004479"/>
    </source>
</evidence>
<proteinExistence type="predicted"/>
<feature type="chain" id="PRO_5043428146" description="non-specific serine/threonine protein kinase" evidence="23">
    <location>
        <begin position="32"/>
        <end position="1157"/>
    </location>
</feature>
<accession>A0AAV5KFM5</accession>
<dbReference type="SUPFAM" id="SSF51110">
    <property type="entry name" value="alpha-D-mannose-specific plant lectins"/>
    <property type="match status" value="2"/>
</dbReference>
<keyword evidence="3" id="KW-0723">Serine/threonine-protein kinase</keyword>
<keyword evidence="12 20" id="KW-0067">ATP-binding</keyword>
<dbReference type="SMART" id="SM00108">
    <property type="entry name" value="B_lectin"/>
    <property type="match status" value="2"/>
</dbReference>
<dbReference type="Pfam" id="PF01453">
    <property type="entry name" value="B_lectin"/>
    <property type="match status" value="2"/>
</dbReference>
<dbReference type="InterPro" id="IPR000858">
    <property type="entry name" value="S_locus_glycoprot_dom"/>
</dbReference>
<dbReference type="FunFam" id="2.90.10.30:FF:000003">
    <property type="entry name" value="Os04g0303100 protein"/>
    <property type="match status" value="2"/>
</dbReference>
<feature type="compositionally biased region" description="Pro residues" evidence="21">
    <location>
        <begin position="796"/>
        <end position="807"/>
    </location>
</feature>
<reference evidence="26 27" key="1">
    <citation type="journal article" date="2021" name="Commun. Biol.">
        <title>The genome of Shorea leprosula (Dipterocarpaceae) highlights the ecological relevance of drought in aseasonal tropical rainforests.</title>
        <authorList>
            <person name="Ng K.K.S."/>
            <person name="Kobayashi M.J."/>
            <person name="Fawcett J.A."/>
            <person name="Hatakeyama M."/>
            <person name="Paape T."/>
            <person name="Ng C.H."/>
            <person name="Ang C.C."/>
            <person name="Tnah L.H."/>
            <person name="Lee C.T."/>
            <person name="Nishiyama T."/>
            <person name="Sese J."/>
            <person name="O'Brien M.J."/>
            <person name="Copetti D."/>
            <person name="Mohd Noor M.I."/>
            <person name="Ong R.C."/>
            <person name="Putra M."/>
            <person name="Sireger I.Z."/>
            <person name="Indrioko S."/>
            <person name="Kosugi Y."/>
            <person name="Izuno A."/>
            <person name="Isagi Y."/>
            <person name="Lee S.L."/>
            <person name="Shimizu K.K."/>
        </authorList>
    </citation>
    <scope>NUCLEOTIDE SEQUENCE [LARGE SCALE GENOMIC DNA]</scope>
    <source>
        <strain evidence="26">214</strain>
    </source>
</reference>
<evidence type="ECO:0000256" key="5">
    <source>
        <dbReference type="ARBA" id="ARBA00022553"/>
    </source>
</evidence>
<keyword evidence="8 23" id="KW-0732">Signal</keyword>
<keyword evidence="4" id="KW-0245">EGF-like domain</keyword>
<evidence type="ECO:0000259" key="24">
    <source>
        <dbReference type="PROSITE" id="PS50011"/>
    </source>
</evidence>
<organism evidence="26 27">
    <name type="scientific">Rubroshorea leprosula</name>
    <dbReference type="NCBI Taxonomy" id="152421"/>
    <lineage>
        <taxon>Eukaryota</taxon>
        <taxon>Viridiplantae</taxon>
        <taxon>Streptophyta</taxon>
        <taxon>Embryophyta</taxon>
        <taxon>Tracheophyta</taxon>
        <taxon>Spermatophyta</taxon>
        <taxon>Magnoliopsida</taxon>
        <taxon>eudicotyledons</taxon>
        <taxon>Gunneridae</taxon>
        <taxon>Pentapetalae</taxon>
        <taxon>rosids</taxon>
        <taxon>malvids</taxon>
        <taxon>Malvales</taxon>
        <taxon>Dipterocarpaceae</taxon>
        <taxon>Rubroshorea</taxon>
    </lineage>
</organism>
<dbReference type="PROSITE" id="PS00107">
    <property type="entry name" value="PROTEIN_KINASE_ATP"/>
    <property type="match status" value="1"/>
</dbReference>
<evidence type="ECO:0000256" key="12">
    <source>
        <dbReference type="ARBA" id="ARBA00022840"/>
    </source>
</evidence>
<feature type="region of interest" description="Disordered" evidence="21">
    <location>
        <begin position="791"/>
        <end position="812"/>
    </location>
</feature>
<evidence type="ECO:0000256" key="22">
    <source>
        <dbReference type="SAM" id="Phobius"/>
    </source>
</evidence>
<dbReference type="SUPFAM" id="SSF56112">
    <property type="entry name" value="Protein kinase-like (PK-like)"/>
    <property type="match status" value="1"/>
</dbReference>
<feature type="domain" description="Protein kinase" evidence="24">
    <location>
        <begin position="875"/>
        <end position="1156"/>
    </location>
</feature>
<dbReference type="InterPro" id="IPR008271">
    <property type="entry name" value="Ser/Thr_kinase_AS"/>
</dbReference>
<evidence type="ECO:0000256" key="2">
    <source>
        <dbReference type="ARBA" id="ARBA00012513"/>
    </source>
</evidence>
<comment type="catalytic activity">
    <reaction evidence="18">
        <text>L-threonyl-[protein] + ATP = O-phospho-L-threonyl-[protein] + ADP + H(+)</text>
        <dbReference type="Rhea" id="RHEA:46608"/>
        <dbReference type="Rhea" id="RHEA-COMP:11060"/>
        <dbReference type="Rhea" id="RHEA-COMP:11605"/>
        <dbReference type="ChEBI" id="CHEBI:15378"/>
        <dbReference type="ChEBI" id="CHEBI:30013"/>
        <dbReference type="ChEBI" id="CHEBI:30616"/>
        <dbReference type="ChEBI" id="CHEBI:61977"/>
        <dbReference type="ChEBI" id="CHEBI:456216"/>
        <dbReference type="EC" id="2.7.11.1"/>
    </reaction>
</comment>
<keyword evidence="15" id="KW-1015">Disulfide bond</keyword>
<evidence type="ECO:0000256" key="23">
    <source>
        <dbReference type="SAM" id="SignalP"/>
    </source>
</evidence>
<dbReference type="PANTHER" id="PTHR47976">
    <property type="entry name" value="G-TYPE LECTIN S-RECEPTOR-LIKE SERINE/THREONINE-PROTEIN KINASE SD2-5"/>
    <property type="match status" value="1"/>
</dbReference>
<dbReference type="AlphaFoldDB" id="A0AAV5KFM5"/>
<comment type="subcellular location">
    <subcellularLocation>
        <location evidence="1">Membrane</location>
        <topology evidence="1">Single-pass type I membrane protein</topology>
    </subcellularLocation>
</comment>
<evidence type="ECO:0000256" key="14">
    <source>
        <dbReference type="ARBA" id="ARBA00023136"/>
    </source>
</evidence>
<keyword evidence="11" id="KW-0418">Kinase</keyword>
<dbReference type="GO" id="GO:0005524">
    <property type="term" value="F:ATP binding"/>
    <property type="evidence" value="ECO:0007669"/>
    <property type="project" value="UniProtKB-UniRule"/>
</dbReference>
<keyword evidence="10 20" id="KW-0547">Nucleotide-binding</keyword>
<evidence type="ECO:0000259" key="25">
    <source>
        <dbReference type="PROSITE" id="PS50927"/>
    </source>
</evidence>